<protein>
    <submittedName>
        <fullName evidence="7">Uncharacterized protein</fullName>
    </submittedName>
</protein>
<reference evidence="7 8" key="1">
    <citation type="journal article" date="2019" name="Mol. Biol. Evol.">
        <title>Blast fungal genomes show frequent chromosomal changes, gene gains and losses, and effector gene turnover.</title>
        <authorList>
            <person name="Gomez Luciano L.B."/>
            <person name="Jason Tsai I."/>
            <person name="Chuma I."/>
            <person name="Tosa Y."/>
            <person name="Chen Y.H."/>
            <person name="Li J.Y."/>
            <person name="Li M.Y."/>
            <person name="Jade Lu M.Y."/>
            <person name="Nakayashiki H."/>
            <person name="Li W.H."/>
        </authorList>
    </citation>
    <scope>NUCLEOTIDE SEQUENCE [LARGE SCALE GENOMIC DNA]</scope>
    <source>
        <strain evidence="7">MZ5-1-6</strain>
    </source>
</reference>
<proteinExistence type="predicted"/>
<evidence type="ECO:0000256" key="1">
    <source>
        <dbReference type="ARBA" id="ARBA00004141"/>
    </source>
</evidence>
<comment type="subcellular location">
    <subcellularLocation>
        <location evidence="1">Membrane</location>
        <topology evidence="1">Multi-pass membrane protein</topology>
    </subcellularLocation>
</comment>
<dbReference type="OMA" id="VLWFTMM"/>
<organism evidence="7 8">
    <name type="scientific">Pyricularia oryzae</name>
    <name type="common">Rice blast fungus</name>
    <name type="synonym">Magnaporthe oryzae</name>
    <dbReference type="NCBI Taxonomy" id="318829"/>
    <lineage>
        <taxon>Eukaryota</taxon>
        <taxon>Fungi</taxon>
        <taxon>Dikarya</taxon>
        <taxon>Ascomycota</taxon>
        <taxon>Pezizomycotina</taxon>
        <taxon>Sordariomycetes</taxon>
        <taxon>Sordariomycetidae</taxon>
        <taxon>Magnaporthales</taxon>
        <taxon>Pyriculariaceae</taxon>
        <taxon>Pyricularia</taxon>
    </lineage>
</organism>
<dbReference type="GO" id="GO:0055085">
    <property type="term" value="P:transmembrane transport"/>
    <property type="evidence" value="ECO:0007669"/>
    <property type="project" value="InterPro"/>
</dbReference>
<keyword evidence="2 6" id="KW-0812">Transmembrane</keyword>
<dbReference type="PANTHER" id="PTHR31794">
    <property type="entry name" value="AUXIN EFFLUX TRANSPORTER FAMILY PROTEIN (EUROFUNG)"/>
    <property type="match status" value="1"/>
</dbReference>
<feature type="transmembrane region" description="Helical" evidence="6">
    <location>
        <begin position="73"/>
        <end position="94"/>
    </location>
</feature>
<evidence type="ECO:0000256" key="6">
    <source>
        <dbReference type="SAM" id="Phobius"/>
    </source>
</evidence>
<evidence type="ECO:0000256" key="2">
    <source>
        <dbReference type="ARBA" id="ARBA00022692"/>
    </source>
</evidence>
<dbReference type="Proteomes" id="UP000294847">
    <property type="component" value="Chromosome 4"/>
</dbReference>
<name>A0A4P7NFY5_PYROR</name>
<dbReference type="PANTHER" id="PTHR31794:SF4">
    <property type="entry name" value="AUXIN EFFLUX TRANSPORTER FAMILY PROTEIN (EUROFUNG)"/>
    <property type="match status" value="1"/>
</dbReference>
<dbReference type="EMBL" id="CP034207">
    <property type="protein sequence ID" value="QBZ60821.1"/>
    <property type="molecule type" value="Genomic_DNA"/>
</dbReference>
<dbReference type="AlphaFoldDB" id="A0A4P7NFY5"/>
<feature type="transmembrane region" description="Helical" evidence="6">
    <location>
        <begin position="6"/>
        <end position="26"/>
    </location>
</feature>
<dbReference type="InterPro" id="IPR004776">
    <property type="entry name" value="Mem_transp_PIN-like"/>
</dbReference>
<evidence type="ECO:0000313" key="8">
    <source>
        <dbReference type="Proteomes" id="UP000294847"/>
    </source>
</evidence>
<dbReference type="Pfam" id="PF03547">
    <property type="entry name" value="Mem_trans"/>
    <property type="match status" value="1"/>
</dbReference>
<evidence type="ECO:0000313" key="7">
    <source>
        <dbReference type="EMBL" id="QBZ60821.1"/>
    </source>
</evidence>
<feature type="transmembrane region" description="Helical" evidence="6">
    <location>
        <begin position="374"/>
        <end position="395"/>
    </location>
</feature>
<accession>A0A4P7NFY5</accession>
<evidence type="ECO:0000256" key="5">
    <source>
        <dbReference type="SAM" id="MobiDB-lite"/>
    </source>
</evidence>
<feature type="transmembrane region" description="Helical" evidence="6">
    <location>
        <begin position="341"/>
        <end position="362"/>
    </location>
</feature>
<evidence type="ECO:0000256" key="4">
    <source>
        <dbReference type="ARBA" id="ARBA00023136"/>
    </source>
</evidence>
<feature type="compositionally biased region" description="Acidic residues" evidence="5">
    <location>
        <begin position="191"/>
        <end position="202"/>
    </location>
</feature>
<feature type="transmembrane region" description="Helical" evidence="6">
    <location>
        <begin position="407"/>
        <end position="430"/>
    </location>
</feature>
<dbReference type="GO" id="GO:0005783">
    <property type="term" value="C:endoplasmic reticulum"/>
    <property type="evidence" value="ECO:0007669"/>
    <property type="project" value="TreeGrafter"/>
</dbReference>
<sequence>MSSSGLGPAFIGAIQASLSVLLTIFYGVIASQFKLLDSDAGRQVSKACVKIFLPALLMTKLGDQLSIEVVGRYLPILLWSVVCNTLSICLGKLLEKTLPQSWEMPAWTTPAIAFNNTTSMPLLLIQALEKTGILSSILIPGGSDSMDDAVQRAKTYFLINTMVSNSITFALGPKLLSADAEDPPSGKPADQDSESDDEEDGGADERTSLLPSPVLRRGRRASRKVHSHLRAIHQSLPHPVQVVLHHVAPFANAPVFGAAAGFIIGLTPPLKMAFFADPFEGGFFSAWITTSLQNIGDLFASLQVIVVGVKLAEAMRKVKRGDDSDSDDDDKSGAVPWRATTIVLLIRFFIWPAVGVSVIYMLAKHTGVLSEDPILVFCMMLMPAGPPALKLMALAEVNNSSENQKLAVAKFLAFAYAVSPLMALTVVASLKATENVA</sequence>
<keyword evidence="4 6" id="KW-0472">Membrane</keyword>
<dbReference type="GO" id="GO:0016020">
    <property type="term" value="C:membrane"/>
    <property type="evidence" value="ECO:0007669"/>
    <property type="project" value="UniProtKB-SubCell"/>
</dbReference>
<evidence type="ECO:0000256" key="3">
    <source>
        <dbReference type="ARBA" id="ARBA00022989"/>
    </source>
</evidence>
<feature type="region of interest" description="Disordered" evidence="5">
    <location>
        <begin position="178"/>
        <end position="213"/>
    </location>
</feature>
<gene>
    <name evidence="7" type="ORF">PoMZ_07764</name>
</gene>
<keyword evidence="3 6" id="KW-1133">Transmembrane helix</keyword>